<dbReference type="SMART" id="SM00220">
    <property type="entry name" value="S_TKc"/>
    <property type="match status" value="1"/>
</dbReference>
<evidence type="ECO:0000256" key="1">
    <source>
        <dbReference type="ARBA" id="ARBA00022741"/>
    </source>
</evidence>
<keyword evidence="7" id="KW-1185">Reference proteome</keyword>
<keyword evidence="6" id="KW-0808">Transferase</keyword>
<accession>A0A4P9VXM5</accession>
<protein>
    <submittedName>
        <fullName evidence="6">Kinase-like domain-containing protein</fullName>
    </submittedName>
</protein>
<dbReference type="AlphaFoldDB" id="A0A4P9VXM5"/>
<keyword evidence="6" id="KW-0418">Kinase</keyword>
<keyword evidence="2 3" id="KW-0067">ATP-binding</keyword>
<dbReference type="EMBL" id="ML001213">
    <property type="protein sequence ID" value="RKO83463.1"/>
    <property type="molecule type" value="Genomic_DNA"/>
</dbReference>
<evidence type="ECO:0000313" key="7">
    <source>
        <dbReference type="Proteomes" id="UP000269721"/>
    </source>
</evidence>
<evidence type="ECO:0000256" key="4">
    <source>
        <dbReference type="SAM" id="MobiDB-lite"/>
    </source>
</evidence>
<organism evidence="6 7">
    <name type="scientific">Blyttiomyces helicus</name>
    <dbReference type="NCBI Taxonomy" id="388810"/>
    <lineage>
        <taxon>Eukaryota</taxon>
        <taxon>Fungi</taxon>
        <taxon>Fungi incertae sedis</taxon>
        <taxon>Chytridiomycota</taxon>
        <taxon>Chytridiomycota incertae sedis</taxon>
        <taxon>Chytridiomycetes</taxon>
        <taxon>Chytridiomycetes incertae sedis</taxon>
        <taxon>Blyttiomyces</taxon>
    </lineage>
</organism>
<keyword evidence="1 3" id="KW-0547">Nucleotide-binding</keyword>
<proteinExistence type="predicted"/>
<evidence type="ECO:0000259" key="5">
    <source>
        <dbReference type="PROSITE" id="PS50011"/>
    </source>
</evidence>
<dbReference type="InterPro" id="IPR000719">
    <property type="entry name" value="Prot_kinase_dom"/>
</dbReference>
<dbReference type="InterPro" id="IPR017441">
    <property type="entry name" value="Protein_kinase_ATP_BS"/>
</dbReference>
<dbReference type="Pfam" id="PF00069">
    <property type="entry name" value="Pkinase"/>
    <property type="match status" value="1"/>
</dbReference>
<dbReference type="GO" id="GO:0005737">
    <property type="term" value="C:cytoplasm"/>
    <property type="evidence" value="ECO:0007669"/>
    <property type="project" value="TreeGrafter"/>
</dbReference>
<dbReference type="Gene3D" id="3.30.200.20">
    <property type="entry name" value="Phosphorylase Kinase, domain 1"/>
    <property type="match status" value="1"/>
</dbReference>
<name>A0A4P9VXM5_9FUNG</name>
<dbReference type="PROSITE" id="PS00107">
    <property type="entry name" value="PROTEIN_KINASE_ATP"/>
    <property type="match status" value="1"/>
</dbReference>
<feature type="domain" description="Protein kinase" evidence="5">
    <location>
        <begin position="49"/>
        <end position="190"/>
    </location>
</feature>
<evidence type="ECO:0000256" key="2">
    <source>
        <dbReference type="ARBA" id="ARBA00022840"/>
    </source>
</evidence>
<dbReference type="PROSITE" id="PS50011">
    <property type="entry name" value="PROTEIN_KINASE_DOM"/>
    <property type="match status" value="1"/>
</dbReference>
<sequence length="190" mass="20888">MANLQPQLLSPDAPMSPRSRRNSGVDAQIKETLNARLTDHDGARRLNQYLIKTVLGRGSFGTVYLAVDMDLNEPVAVKEFSKSKLRREKLLKAGAFGARGRFRGRGGSNLASRSLAPENPIELVRSEIAILKKLSHPNVVKLYEVLDDPESDSLYMVFELCEKGAVLTVSADAVAPPLAPDDARAKFRQM</sequence>
<feature type="non-terminal residue" evidence="6">
    <location>
        <position position="190"/>
    </location>
</feature>
<dbReference type="PANTHER" id="PTHR24346">
    <property type="entry name" value="MAP/MICROTUBULE AFFINITY-REGULATING KINASE"/>
    <property type="match status" value="1"/>
</dbReference>
<dbReference type="OrthoDB" id="68483at2759"/>
<evidence type="ECO:0000313" key="6">
    <source>
        <dbReference type="EMBL" id="RKO83463.1"/>
    </source>
</evidence>
<dbReference type="Proteomes" id="UP000269721">
    <property type="component" value="Unassembled WGS sequence"/>
</dbReference>
<dbReference type="GO" id="GO:0035556">
    <property type="term" value="P:intracellular signal transduction"/>
    <property type="evidence" value="ECO:0007669"/>
    <property type="project" value="TreeGrafter"/>
</dbReference>
<dbReference type="InterPro" id="IPR011009">
    <property type="entry name" value="Kinase-like_dom_sf"/>
</dbReference>
<evidence type="ECO:0000256" key="3">
    <source>
        <dbReference type="PROSITE-ProRule" id="PRU10141"/>
    </source>
</evidence>
<dbReference type="GO" id="GO:0004674">
    <property type="term" value="F:protein serine/threonine kinase activity"/>
    <property type="evidence" value="ECO:0007669"/>
    <property type="project" value="TreeGrafter"/>
</dbReference>
<dbReference type="GO" id="GO:0005524">
    <property type="term" value="F:ATP binding"/>
    <property type="evidence" value="ECO:0007669"/>
    <property type="project" value="UniProtKB-UniRule"/>
</dbReference>
<reference evidence="7" key="1">
    <citation type="journal article" date="2018" name="Nat. Microbiol.">
        <title>Leveraging single-cell genomics to expand the fungal tree of life.</title>
        <authorList>
            <person name="Ahrendt S.R."/>
            <person name="Quandt C.A."/>
            <person name="Ciobanu D."/>
            <person name="Clum A."/>
            <person name="Salamov A."/>
            <person name="Andreopoulos B."/>
            <person name="Cheng J.F."/>
            <person name="Woyke T."/>
            <person name="Pelin A."/>
            <person name="Henrissat B."/>
            <person name="Reynolds N.K."/>
            <person name="Benny G.L."/>
            <person name="Smith M.E."/>
            <person name="James T.Y."/>
            <person name="Grigoriev I.V."/>
        </authorList>
    </citation>
    <scope>NUCLEOTIDE SEQUENCE [LARGE SCALE GENOMIC DNA]</scope>
</reference>
<feature type="region of interest" description="Disordered" evidence="4">
    <location>
        <begin position="1"/>
        <end position="24"/>
    </location>
</feature>
<dbReference type="PANTHER" id="PTHR24346:SF77">
    <property type="entry name" value="SERINE THREONINE PROTEIN KINASE"/>
    <property type="match status" value="1"/>
</dbReference>
<gene>
    <name evidence="6" type="ORF">BDK51DRAFT_33511</name>
</gene>
<dbReference type="SUPFAM" id="SSF56112">
    <property type="entry name" value="Protein kinase-like (PK-like)"/>
    <property type="match status" value="1"/>
</dbReference>
<feature type="binding site" evidence="3">
    <location>
        <position position="78"/>
    </location>
    <ligand>
        <name>ATP</name>
        <dbReference type="ChEBI" id="CHEBI:30616"/>
    </ligand>
</feature>